<feature type="transmembrane region" description="Helical" evidence="1">
    <location>
        <begin position="247"/>
        <end position="269"/>
    </location>
</feature>
<sequence length="681" mass="76839">MLRPSDVITTAESSIPHRTSSLCTVQPLPEGHDGAQGAFRTQKTARLGESQKVNLAAQYHDYENRYLGAGDFLFMRYLSLQFWSTFNTWNFRYWVMFLFLCFLAHLSQHLIVHFLLKNLFDQEEFSVDSPFESWSGTFFFIISPGIWLLGGLVLVIWRPAKHSHTVVAVTTILVVISEFVILVGEGYDKTTVYALPVPLMLVAVGLTARLIPSVATLTTFVLIIGTSLSVIAYTAQSDAVVSYLLQLWAGIACHWFVFGLCLVGGTNILRAQSDLFSALNDRLVFRKKTDGSYELALHGVSHGMVDYFKKCYNSFFFKRFDRTVDEQTYRLWYSSRHTYWITHHSRWAVIGFILLVVAMVFAAVEPFRGPEGEPDFSSYAGITVQVLAAVMLLVAGFIAMFAYGRKRRLMLSAMMFLLACCLFSCVYVYNFDRSARKSLETEGSTVFYHTVWDTDPGLFTIIATHITMSHMGYLFLLFLDCVVTLAVTFSALLWLDTSSAQLVVAGLVNFLLMMLMGFLYTLAIDSHWRLLFALTRDPVPTDPKEKIVIEGWSTEYSERTMYYITVKAGHESSYKILVSAAELRSRLVGIQDRLCAYDAGEDGWTQYIDTSLDCLDDLSDGVGHTRARRLETLLNGVAARYPEMIPVLFPRAEGDNVPRMNITLITVGSRGDVQPFMALAR</sequence>
<feature type="transmembrane region" description="Helical" evidence="1">
    <location>
        <begin position="473"/>
        <end position="495"/>
    </location>
</feature>
<feature type="transmembrane region" description="Helical" evidence="1">
    <location>
        <begin position="215"/>
        <end position="235"/>
    </location>
</feature>
<gene>
    <name evidence="2" type="ORF">FOL46_000415</name>
</gene>
<proteinExistence type="predicted"/>
<feature type="transmembrane region" description="Helical" evidence="1">
    <location>
        <begin position="346"/>
        <end position="364"/>
    </location>
</feature>
<dbReference type="Proteomes" id="UP000572268">
    <property type="component" value="Unassembled WGS sequence"/>
</dbReference>
<evidence type="ECO:0000256" key="1">
    <source>
        <dbReference type="SAM" id="Phobius"/>
    </source>
</evidence>
<dbReference type="Gene3D" id="3.40.50.2000">
    <property type="entry name" value="Glycogen Phosphorylase B"/>
    <property type="match status" value="1"/>
</dbReference>
<feature type="non-terminal residue" evidence="2">
    <location>
        <position position="1"/>
    </location>
</feature>
<feature type="transmembrane region" description="Helical" evidence="1">
    <location>
        <begin position="376"/>
        <end position="402"/>
    </location>
</feature>
<name>A0A7J6KWH9_PEROL</name>
<protein>
    <submittedName>
        <fullName evidence="2">Uncharacterized protein</fullName>
    </submittedName>
</protein>
<organism evidence="2 3">
    <name type="scientific">Perkinsus olseni</name>
    <name type="common">Perkinsus atlanticus</name>
    <dbReference type="NCBI Taxonomy" id="32597"/>
    <lineage>
        <taxon>Eukaryota</taxon>
        <taxon>Sar</taxon>
        <taxon>Alveolata</taxon>
        <taxon>Perkinsozoa</taxon>
        <taxon>Perkinsea</taxon>
        <taxon>Perkinsida</taxon>
        <taxon>Perkinsidae</taxon>
        <taxon>Perkinsus</taxon>
    </lineage>
</organism>
<dbReference type="EMBL" id="JABANN010001087">
    <property type="protein sequence ID" value="KAF4651252.1"/>
    <property type="molecule type" value="Genomic_DNA"/>
</dbReference>
<keyword evidence="1" id="KW-1133">Transmembrane helix</keyword>
<evidence type="ECO:0000313" key="2">
    <source>
        <dbReference type="EMBL" id="KAF4651252.1"/>
    </source>
</evidence>
<feature type="transmembrane region" description="Helical" evidence="1">
    <location>
        <begin position="502"/>
        <end position="523"/>
    </location>
</feature>
<feature type="transmembrane region" description="Helical" evidence="1">
    <location>
        <begin position="164"/>
        <end position="184"/>
    </location>
</feature>
<feature type="transmembrane region" description="Helical" evidence="1">
    <location>
        <begin position="190"/>
        <end position="208"/>
    </location>
</feature>
<feature type="transmembrane region" description="Helical" evidence="1">
    <location>
        <begin position="136"/>
        <end position="157"/>
    </location>
</feature>
<feature type="transmembrane region" description="Helical" evidence="1">
    <location>
        <begin position="93"/>
        <end position="116"/>
    </location>
</feature>
<accession>A0A7J6KWH9</accession>
<dbReference type="AlphaFoldDB" id="A0A7J6KWH9"/>
<reference evidence="2 3" key="1">
    <citation type="submission" date="2020-04" db="EMBL/GenBank/DDBJ databases">
        <title>Perkinsus olseni comparative genomics.</title>
        <authorList>
            <person name="Bogema D.R."/>
        </authorList>
    </citation>
    <scope>NUCLEOTIDE SEQUENCE [LARGE SCALE GENOMIC DNA]</scope>
    <source>
        <strain evidence="2">ATCC PRA-31</strain>
    </source>
</reference>
<keyword evidence="1" id="KW-0812">Transmembrane</keyword>
<feature type="transmembrane region" description="Helical" evidence="1">
    <location>
        <begin position="409"/>
        <end position="429"/>
    </location>
</feature>
<evidence type="ECO:0000313" key="3">
    <source>
        <dbReference type="Proteomes" id="UP000572268"/>
    </source>
</evidence>
<comment type="caution">
    <text evidence="2">The sequence shown here is derived from an EMBL/GenBank/DDBJ whole genome shotgun (WGS) entry which is preliminary data.</text>
</comment>
<keyword evidence="1" id="KW-0472">Membrane</keyword>